<dbReference type="RefSeq" id="WP_345659930.1">
    <property type="nucleotide sequence ID" value="NZ_BAABET010000001.1"/>
</dbReference>
<name>A0ABP8F4U0_9ACTN</name>
<keyword evidence="2" id="KW-0472">Membrane</keyword>
<proteinExistence type="predicted"/>
<keyword evidence="3" id="KW-0732">Signal</keyword>
<feature type="chain" id="PRO_5045668606" description="Serine/threonine protein kinase" evidence="3">
    <location>
        <begin position="25"/>
        <end position="273"/>
    </location>
</feature>
<feature type="compositionally biased region" description="Low complexity" evidence="1">
    <location>
        <begin position="139"/>
        <end position="179"/>
    </location>
</feature>
<sequence>MGSLRVTVCTSVLAVAALTPAASAADPGGVSVIPAFPTPGSDVTLRVAHCAERTAVAASAAFVADARLVTIAEGELVGESRVRSTLVPGTYTVRVTCGGAERTGTFTVRKRTGHLGHTGQQPPPPGAASGPVGRPPAPGTAGRPPAPGTAGQPPALGPAGQLLTPGTAGQPPAPGIAGQPPLPEGGGQPSEPGRDGQSSVSRRPGAHASPVAPVAAGGGGAADLVAAAGRGTGPGTARAVSPGTAQGMTGLLLAGVAALVVALGGLRRGRGTG</sequence>
<evidence type="ECO:0000313" key="5">
    <source>
        <dbReference type="Proteomes" id="UP001501115"/>
    </source>
</evidence>
<dbReference type="Proteomes" id="UP001501115">
    <property type="component" value="Unassembled WGS sequence"/>
</dbReference>
<gene>
    <name evidence="4" type="ORF">GCM10023086_07950</name>
</gene>
<keyword evidence="2" id="KW-0812">Transmembrane</keyword>
<evidence type="ECO:0000256" key="1">
    <source>
        <dbReference type="SAM" id="MobiDB-lite"/>
    </source>
</evidence>
<accession>A0ABP8F4U0</accession>
<evidence type="ECO:0008006" key="6">
    <source>
        <dbReference type="Google" id="ProtNLM"/>
    </source>
</evidence>
<reference evidence="5" key="1">
    <citation type="journal article" date="2019" name="Int. J. Syst. Evol. Microbiol.">
        <title>The Global Catalogue of Microorganisms (GCM) 10K type strain sequencing project: providing services to taxonomists for standard genome sequencing and annotation.</title>
        <authorList>
            <consortium name="The Broad Institute Genomics Platform"/>
            <consortium name="The Broad Institute Genome Sequencing Center for Infectious Disease"/>
            <person name="Wu L."/>
            <person name="Ma J."/>
        </authorList>
    </citation>
    <scope>NUCLEOTIDE SEQUENCE [LARGE SCALE GENOMIC DNA]</scope>
    <source>
        <strain evidence="5">JCM 31290</strain>
    </source>
</reference>
<feature type="signal peptide" evidence="3">
    <location>
        <begin position="1"/>
        <end position="24"/>
    </location>
</feature>
<keyword evidence="2" id="KW-1133">Transmembrane helix</keyword>
<evidence type="ECO:0000256" key="2">
    <source>
        <dbReference type="SAM" id="Phobius"/>
    </source>
</evidence>
<protein>
    <recommendedName>
        <fullName evidence="6">Serine/threonine protein kinase</fullName>
    </recommendedName>
</protein>
<keyword evidence="5" id="KW-1185">Reference proteome</keyword>
<evidence type="ECO:0000313" key="4">
    <source>
        <dbReference type="EMBL" id="GAA4295160.1"/>
    </source>
</evidence>
<comment type="caution">
    <text evidence="4">The sequence shown here is derived from an EMBL/GenBank/DDBJ whole genome shotgun (WGS) entry which is preliminary data.</text>
</comment>
<organism evidence="4 5">
    <name type="scientific">Streptomyces venetus</name>
    <dbReference type="NCBI Taxonomy" id="1701086"/>
    <lineage>
        <taxon>Bacteria</taxon>
        <taxon>Bacillati</taxon>
        <taxon>Actinomycetota</taxon>
        <taxon>Actinomycetes</taxon>
        <taxon>Kitasatosporales</taxon>
        <taxon>Streptomycetaceae</taxon>
        <taxon>Streptomyces</taxon>
    </lineage>
</organism>
<feature type="region of interest" description="Disordered" evidence="1">
    <location>
        <begin position="112"/>
        <end position="217"/>
    </location>
</feature>
<evidence type="ECO:0000256" key="3">
    <source>
        <dbReference type="SAM" id="SignalP"/>
    </source>
</evidence>
<feature type="compositionally biased region" description="Low complexity" evidence="1">
    <location>
        <begin position="206"/>
        <end position="215"/>
    </location>
</feature>
<dbReference type="EMBL" id="BAABET010000001">
    <property type="protein sequence ID" value="GAA4295160.1"/>
    <property type="molecule type" value="Genomic_DNA"/>
</dbReference>
<feature type="transmembrane region" description="Helical" evidence="2">
    <location>
        <begin position="247"/>
        <end position="266"/>
    </location>
</feature>